<organism evidence="1 2">
    <name type="scientific">Oldenlandia corymbosa var. corymbosa</name>
    <dbReference type="NCBI Taxonomy" id="529605"/>
    <lineage>
        <taxon>Eukaryota</taxon>
        <taxon>Viridiplantae</taxon>
        <taxon>Streptophyta</taxon>
        <taxon>Embryophyta</taxon>
        <taxon>Tracheophyta</taxon>
        <taxon>Spermatophyta</taxon>
        <taxon>Magnoliopsida</taxon>
        <taxon>eudicotyledons</taxon>
        <taxon>Gunneridae</taxon>
        <taxon>Pentapetalae</taxon>
        <taxon>asterids</taxon>
        <taxon>lamiids</taxon>
        <taxon>Gentianales</taxon>
        <taxon>Rubiaceae</taxon>
        <taxon>Rubioideae</taxon>
        <taxon>Spermacoceae</taxon>
        <taxon>Hedyotis-Oldenlandia complex</taxon>
        <taxon>Oldenlandia</taxon>
    </lineage>
</organism>
<evidence type="ECO:0000313" key="1">
    <source>
        <dbReference type="EMBL" id="CAI9093107.1"/>
    </source>
</evidence>
<proteinExistence type="predicted"/>
<gene>
    <name evidence="1" type="ORF">OLC1_LOCUS4611</name>
</gene>
<sequence>MPQWTIKLAIRFDVALPFLRHFELHPLRFPSRFFTAGDKSVLSPRRLPLYRRLRHIRGPSVDIKSVRDTRVIVLDMVEEVVIAVEVGKSTGSALIEVGQLNLHLSFFCFKYGKKVLMIFDMACLNW</sequence>
<dbReference type="EMBL" id="OX459119">
    <property type="protein sequence ID" value="CAI9093107.1"/>
    <property type="molecule type" value="Genomic_DNA"/>
</dbReference>
<protein>
    <submittedName>
        <fullName evidence="1">OLC1v1028525C5</fullName>
    </submittedName>
</protein>
<dbReference type="AlphaFoldDB" id="A0AAV1CEW9"/>
<evidence type="ECO:0000313" key="2">
    <source>
        <dbReference type="Proteomes" id="UP001161247"/>
    </source>
</evidence>
<dbReference type="Proteomes" id="UP001161247">
    <property type="component" value="Chromosome 2"/>
</dbReference>
<accession>A0AAV1CEW9</accession>
<name>A0AAV1CEW9_OLDCO</name>
<keyword evidence="2" id="KW-1185">Reference proteome</keyword>
<reference evidence="1" key="1">
    <citation type="submission" date="2023-03" db="EMBL/GenBank/DDBJ databases">
        <authorList>
            <person name="Julca I."/>
        </authorList>
    </citation>
    <scope>NUCLEOTIDE SEQUENCE</scope>
</reference>